<keyword evidence="4" id="KW-1185">Reference proteome</keyword>
<feature type="compositionally biased region" description="Low complexity" evidence="1">
    <location>
        <begin position="880"/>
        <end position="903"/>
    </location>
</feature>
<dbReference type="EMBL" id="BNCO01000036">
    <property type="protein sequence ID" value="GIL59730.1"/>
    <property type="molecule type" value="Genomic_DNA"/>
</dbReference>
<dbReference type="PANTHER" id="PTHR10688">
    <property type="entry name" value="PWWP DOMAIN-CONTAINING PROTEIN"/>
    <property type="match status" value="1"/>
</dbReference>
<reference evidence="3" key="1">
    <citation type="journal article" date="2021" name="Proc. Natl. Acad. Sci. U.S.A.">
        <title>Three genomes in the algal genus Volvox reveal the fate of a haploid sex-determining region after a transition to homothallism.</title>
        <authorList>
            <person name="Yamamoto K."/>
            <person name="Hamaji T."/>
            <person name="Kawai-Toyooka H."/>
            <person name="Matsuzaki R."/>
            <person name="Takahashi F."/>
            <person name="Nishimura Y."/>
            <person name="Kawachi M."/>
            <person name="Noguchi H."/>
            <person name="Minakuchi Y."/>
            <person name="Umen J.G."/>
            <person name="Toyoda A."/>
            <person name="Nozaki H."/>
        </authorList>
    </citation>
    <scope>NUCLEOTIDE SEQUENCE</scope>
    <source>
        <strain evidence="3">NIES-3780</strain>
    </source>
</reference>
<comment type="caution">
    <text evidence="3">The sequence shown here is derived from an EMBL/GenBank/DDBJ whole genome shotgun (WGS) entry which is preliminary data.</text>
</comment>
<dbReference type="Proteomes" id="UP000747399">
    <property type="component" value="Unassembled WGS sequence"/>
</dbReference>
<protein>
    <recommendedName>
        <fullName evidence="2">PWWP domain-containing protein</fullName>
    </recommendedName>
</protein>
<feature type="region of interest" description="Disordered" evidence="1">
    <location>
        <begin position="663"/>
        <end position="712"/>
    </location>
</feature>
<feature type="compositionally biased region" description="Polar residues" evidence="1">
    <location>
        <begin position="162"/>
        <end position="177"/>
    </location>
</feature>
<feature type="region of interest" description="Disordered" evidence="1">
    <location>
        <begin position="562"/>
        <end position="599"/>
    </location>
</feature>
<evidence type="ECO:0000313" key="3">
    <source>
        <dbReference type="EMBL" id="GIL59730.1"/>
    </source>
</evidence>
<proteinExistence type="predicted"/>
<feature type="region of interest" description="Disordered" evidence="1">
    <location>
        <begin position="729"/>
        <end position="768"/>
    </location>
</feature>
<feature type="non-terminal residue" evidence="3">
    <location>
        <position position="903"/>
    </location>
</feature>
<feature type="region of interest" description="Disordered" evidence="1">
    <location>
        <begin position="313"/>
        <end position="359"/>
    </location>
</feature>
<dbReference type="CDD" id="cd05162">
    <property type="entry name" value="PWWP"/>
    <property type="match status" value="1"/>
</dbReference>
<accession>A0A8J4BEJ8</accession>
<feature type="compositionally biased region" description="Basic and acidic residues" evidence="1">
    <location>
        <begin position="681"/>
        <end position="697"/>
    </location>
</feature>
<dbReference type="AlphaFoldDB" id="A0A8J4BEJ8"/>
<dbReference type="Pfam" id="PF00855">
    <property type="entry name" value="PWWP"/>
    <property type="match status" value="1"/>
</dbReference>
<dbReference type="Gene3D" id="2.30.30.140">
    <property type="match status" value="1"/>
</dbReference>
<feature type="region of interest" description="Disordered" evidence="1">
    <location>
        <begin position="135"/>
        <end position="202"/>
    </location>
</feature>
<evidence type="ECO:0000256" key="1">
    <source>
        <dbReference type="SAM" id="MobiDB-lite"/>
    </source>
</evidence>
<feature type="region of interest" description="Disordered" evidence="1">
    <location>
        <begin position="404"/>
        <end position="490"/>
    </location>
</feature>
<evidence type="ECO:0000259" key="2">
    <source>
        <dbReference type="PROSITE" id="PS50812"/>
    </source>
</evidence>
<dbReference type="PROSITE" id="PS50812">
    <property type="entry name" value="PWWP"/>
    <property type="match status" value="1"/>
</dbReference>
<sequence length="903" mass="91459">MEAPYPAQLVGWVVWGKVKSLPWWPGQVMHPSKGPPEVRKMAAMKSNTGKLLVMFLGDNKYAFLPWESVVDFAENKERHSSTNYASKYWKLGLEEAEELLARRAGLLPATDHEPVDFATKKTNFTSLAKAWAGGLGSNAKQQNNSGASGGRVTERSKASPLQPETSKIIASSLSSPDAKTFVPAPKVHHRSGGASTDDGRPKSIGGVMLEWARYMPQVTATRKGAELSSAAEILRFVRRLARGEEAIGDVAAANEHALQMLHSFTLQRRLREVDGFVRQVTTAAAAAAAAAATKATTTTLDCIRPGYDCIPPPPRVGTGDAGSIRGGAGGEESAKDDAVRLAGGPLPLPPLTESAGQGDAGPVGPLVPVVVQEMFTINNAAAVPVPARVLEALLKGGSDAHEGGGVEAAAAPRGGATASAGGGGSHNQAFLGAEAEAPKAEATTAEAEAAAGGTAPTVSGASPIGGALTPLPGTGGAERAKAEDPQGATTALRSSLVVEAAADGGQQQQQRQQQVTSSVAAGAAVREVAMEVDVVLRVNGKLLPHLSFGLMMRRTTPSKNIGEAQEARPGAVQQQPQQPPVSASRWGHQGQQALSQPQVEGKAAAAAAAAAAATAELPEVAPAEGANAGTPPPATAAAAAAAGSIEDSVDRMETAAAAAAAAPPAAAAVLPPDTPSGLHQPQEEQHQQEQEQREVKTMEGASAGGTGVEESVPVSKAAATALSADASASAAQAATQKPMSAPPPGTASPKPRVAPAAPPPPARGKTASGSSVVAANICGGAAAAKGDPPETASLDLSICLAPWLRGEVRVTSWTVCGPRLILIAVSADRKRDGGLGGIKREARLLLAEAKERRAASPGGPDDDVVDNTGGEQQLKRRLRSATSPPAPAAASAASQAHGSAGGT</sequence>
<organism evidence="3 4">
    <name type="scientific">Volvox africanus</name>
    <dbReference type="NCBI Taxonomy" id="51714"/>
    <lineage>
        <taxon>Eukaryota</taxon>
        <taxon>Viridiplantae</taxon>
        <taxon>Chlorophyta</taxon>
        <taxon>core chlorophytes</taxon>
        <taxon>Chlorophyceae</taxon>
        <taxon>CS clade</taxon>
        <taxon>Chlamydomonadales</taxon>
        <taxon>Volvocaceae</taxon>
        <taxon>Volvox</taxon>
    </lineage>
</organism>
<feature type="compositionally biased region" description="Low complexity" evidence="1">
    <location>
        <begin position="432"/>
        <end position="457"/>
    </location>
</feature>
<dbReference type="InterPro" id="IPR052657">
    <property type="entry name" value="PDP_family_Arabidopsis"/>
</dbReference>
<gene>
    <name evidence="3" type="ORF">Vafri_14453</name>
</gene>
<evidence type="ECO:0000313" key="4">
    <source>
        <dbReference type="Proteomes" id="UP000747399"/>
    </source>
</evidence>
<feature type="region of interest" description="Disordered" evidence="1">
    <location>
        <begin position="623"/>
        <end position="642"/>
    </location>
</feature>
<feature type="compositionally biased region" description="Polar residues" evidence="1">
    <location>
        <begin position="589"/>
        <end position="598"/>
    </location>
</feature>
<feature type="compositionally biased region" description="Low complexity" evidence="1">
    <location>
        <begin position="407"/>
        <end position="419"/>
    </location>
</feature>
<dbReference type="SUPFAM" id="SSF63748">
    <property type="entry name" value="Tudor/PWWP/MBT"/>
    <property type="match status" value="1"/>
</dbReference>
<feature type="region of interest" description="Disordered" evidence="1">
    <location>
        <begin position="850"/>
        <end position="903"/>
    </location>
</feature>
<name>A0A8J4BEJ8_9CHLO</name>
<dbReference type="SMART" id="SM00293">
    <property type="entry name" value="PWWP"/>
    <property type="match status" value="1"/>
</dbReference>
<feature type="domain" description="PWWP" evidence="2">
    <location>
        <begin position="10"/>
        <end position="75"/>
    </location>
</feature>
<dbReference type="InterPro" id="IPR000313">
    <property type="entry name" value="PWWP_dom"/>
</dbReference>